<sequence length="356" mass="39417">MSQLRYRNTKCNMRSYKRSDMCGSVQPNVQQRVDISPQTGAIRPHSQEILVHFGPRRPGRLLHQPGPEQWNGCSTEYASESTSAECLPFLRGLVDRQHSATTSQKFVDQRKSLMSITVFFSAPIVRCLGTPGATATLPDVVLIGQPLPKPAVKPTTVPSAGEQATPKPKERTLPPDSNVPINANCNTSTERPRKRKKCNCGKAANANLPVSTPLPVDSKNPPVTPPQQTAGIQATRRSPLGTLNQQTMNKPQALDPTKYPLGSEYPFEDDYPSEPEHSETESEPCVYNWDPAQQSSASDAEPTAEPSPRIPRQYEQTNQYRSTIYYRFLRRLSKWLFCADGSGQRSTLTACLSNAH</sequence>
<reference evidence="1" key="1">
    <citation type="submission" date="2018-02" db="EMBL/GenBank/DDBJ databases">
        <title>The genomes of Aspergillus section Nigri reveals drivers in fungal speciation.</title>
        <authorList>
            <consortium name="DOE Joint Genome Institute"/>
            <person name="Vesth T.C."/>
            <person name="Nybo J."/>
            <person name="Theobald S."/>
            <person name="Brandl J."/>
            <person name="Frisvad J.C."/>
            <person name="Nielsen K.F."/>
            <person name="Lyhne E.K."/>
            <person name="Kogle M.E."/>
            <person name="Kuo A."/>
            <person name="Riley R."/>
            <person name="Clum A."/>
            <person name="Nolan M."/>
            <person name="Lipzen A."/>
            <person name="Salamov A."/>
            <person name="Henrissat B."/>
            <person name="Wiebenga A."/>
            <person name="De vries R.P."/>
            <person name="Grigoriev I.V."/>
            <person name="Mortensen U.H."/>
            <person name="Andersen M.R."/>
            <person name="Baker S.E."/>
        </authorList>
    </citation>
    <scope>NUCLEOTIDE SEQUENCE</scope>
    <source>
        <strain evidence="1">CBS 115574</strain>
    </source>
</reference>
<organism evidence="1 2">
    <name type="scientific">Aspergillus costaricaensis CBS 115574</name>
    <dbReference type="NCBI Taxonomy" id="1448317"/>
    <lineage>
        <taxon>Eukaryota</taxon>
        <taxon>Fungi</taxon>
        <taxon>Dikarya</taxon>
        <taxon>Ascomycota</taxon>
        <taxon>Pezizomycotina</taxon>
        <taxon>Eurotiomycetes</taxon>
        <taxon>Eurotiomycetidae</taxon>
        <taxon>Eurotiales</taxon>
        <taxon>Aspergillaceae</taxon>
        <taxon>Aspergillus</taxon>
        <taxon>Aspergillus subgen. Circumdati</taxon>
    </lineage>
</organism>
<accession>A0ACD1IJF9</accession>
<name>A0ACD1IJF9_9EURO</name>
<proteinExistence type="predicted"/>
<dbReference type="Proteomes" id="UP000249748">
    <property type="component" value="Unassembled WGS sequence"/>
</dbReference>
<keyword evidence="2" id="KW-1185">Reference proteome</keyword>
<protein>
    <submittedName>
        <fullName evidence="1">Uncharacterized protein</fullName>
    </submittedName>
</protein>
<evidence type="ECO:0000313" key="2">
    <source>
        <dbReference type="Proteomes" id="UP000249748"/>
    </source>
</evidence>
<evidence type="ECO:0000313" key="1">
    <source>
        <dbReference type="EMBL" id="RAK90531.1"/>
    </source>
</evidence>
<gene>
    <name evidence="1" type="ORF">BO79DRAFT_253314</name>
</gene>
<dbReference type="EMBL" id="KZ824544">
    <property type="protein sequence ID" value="RAK90531.1"/>
    <property type="molecule type" value="Genomic_DNA"/>
</dbReference>